<name>A0A7W8JY42_9DEIO</name>
<organism evidence="1 2">
    <name type="scientific">Deinococcus humi</name>
    <dbReference type="NCBI Taxonomy" id="662880"/>
    <lineage>
        <taxon>Bacteria</taxon>
        <taxon>Thermotogati</taxon>
        <taxon>Deinococcota</taxon>
        <taxon>Deinococci</taxon>
        <taxon>Deinococcales</taxon>
        <taxon>Deinococcaceae</taxon>
        <taxon>Deinococcus</taxon>
    </lineage>
</organism>
<dbReference type="RefSeq" id="WP_184136647.1">
    <property type="nucleotide sequence ID" value="NZ_JACHFL010000016.1"/>
</dbReference>
<protein>
    <submittedName>
        <fullName evidence="1">Uncharacterized protein</fullName>
    </submittedName>
</protein>
<evidence type="ECO:0000313" key="2">
    <source>
        <dbReference type="Proteomes" id="UP000552709"/>
    </source>
</evidence>
<gene>
    <name evidence="1" type="ORF">HNQ08_004405</name>
</gene>
<accession>A0A7W8JY42</accession>
<comment type="caution">
    <text evidence="1">The sequence shown here is derived from an EMBL/GenBank/DDBJ whole genome shotgun (WGS) entry which is preliminary data.</text>
</comment>
<dbReference type="Proteomes" id="UP000552709">
    <property type="component" value="Unassembled WGS sequence"/>
</dbReference>
<reference evidence="1 2" key="1">
    <citation type="submission" date="2020-08" db="EMBL/GenBank/DDBJ databases">
        <title>Genomic Encyclopedia of Type Strains, Phase IV (KMG-IV): sequencing the most valuable type-strain genomes for metagenomic binning, comparative biology and taxonomic classification.</title>
        <authorList>
            <person name="Goeker M."/>
        </authorList>
    </citation>
    <scope>NUCLEOTIDE SEQUENCE [LARGE SCALE GENOMIC DNA]</scope>
    <source>
        <strain evidence="1 2">DSM 27939</strain>
    </source>
</reference>
<proteinExistence type="predicted"/>
<keyword evidence="2" id="KW-1185">Reference proteome</keyword>
<dbReference type="AlphaFoldDB" id="A0A7W8JY42"/>
<dbReference type="EMBL" id="JACHFL010000016">
    <property type="protein sequence ID" value="MBB5365284.1"/>
    <property type="molecule type" value="Genomic_DNA"/>
</dbReference>
<evidence type="ECO:0000313" key="1">
    <source>
        <dbReference type="EMBL" id="MBB5365284.1"/>
    </source>
</evidence>
<sequence length="54" mass="5525">MTSAGANAALGLCGAFSLLVSSAHLLVVYADVLEHNDPRAPQARAAARRSLPPP</sequence>